<organism evidence="4 5">
    <name type="scientific">Lachnobacterium bovis</name>
    <dbReference type="NCBI Taxonomy" id="140626"/>
    <lineage>
        <taxon>Bacteria</taxon>
        <taxon>Bacillati</taxon>
        <taxon>Bacillota</taxon>
        <taxon>Clostridia</taxon>
        <taxon>Lachnospirales</taxon>
        <taxon>Lachnospiraceae</taxon>
        <taxon>Lachnobacterium</taxon>
    </lineage>
</organism>
<dbReference type="GO" id="GO:0003677">
    <property type="term" value="F:DNA binding"/>
    <property type="evidence" value="ECO:0007669"/>
    <property type="project" value="InterPro"/>
</dbReference>
<dbReference type="Proteomes" id="UP000182471">
    <property type="component" value="Unassembled WGS sequence"/>
</dbReference>
<evidence type="ECO:0000313" key="5">
    <source>
        <dbReference type="Proteomes" id="UP000182471"/>
    </source>
</evidence>
<name>A0A1H9SKY3_9FIRM</name>
<dbReference type="Gene3D" id="1.10.10.2830">
    <property type="match status" value="1"/>
</dbReference>
<dbReference type="Pfam" id="PF02195">
    <property type="entry name" value="ParB_N"/>
    <property type="match status" value="1"/>
</dbReference>
<dbReference type="RefSeq" id="WP_074730611.1">
    <property type="nucleotide sequence ID" value="NZ_FOGW01000012.1"/>
</dbReference>
<dbReference type="PANTHER" id="PTHR33375:SF1">
    <property type="entry name" value="CHROMOSOME-PARTITIONING PROTEIN PARB-RELATED"/>
    <property type="match status" value="1"/>
</dbReference>
<reference evidence="5" key="1">
    <citation type="submission" date="2016-10" db="EMBL/GenBank/DDBJ databases">
        <authorList>
            <person name="Varghese N."/>
            <person name="Submissions S."/>
        </authorList>
    </citation>
    <scope>NUCLEOTIDE SEQUENCE [LARGE SCALE GENOMIC DNA]</scope>
    <source>
        <strain evidence="5">S1b</strain>
    </source>
</reference>
<dbReference type="Gene3D" id="3.90.1530.30">
    <property type="match status" value="1"/>
</dbReference>
<keyword evidence="2" id="KW-0159">Chromosome partition</keyword>
<dbReference type="SUPFAM" id="SSF110849">
    <property type="entry name" value="ParB/Sulfiredoxin"/>
    <property type="match status" value="1"/>
</dbReference>
<dbReference type="EMBL" id="FOGW01000012">
    <property type="protein sequence ID" value="SER85680.1"/>
    <property type="molecule type" value="Genomic_DNA"/>
</dbReference>
<evidence type="ECO:0000313" key="4">
    <source>
        <dbReference type="EMBL" id="SER85680.1"/>
    </source>
</evidence>
<dbReference type="InterPro" id="IPR041468">
    <property type="entry name" value="HTH_ParB/Spo0J"/>
</dbReference>
<dbReference type="PANTHER" id="PTHR33375">
    <property type="entry name" value="CHROMOSOME-PARTITIONING PROTEIN PARB-RELATED"/>
    <property type="match status" value="1"/>
</dbReference>
<dbReference type="InterPro" id="IPR036086">
    <property type="entry name" value="ParB/Sulfiredoxin_sf"/>
</dbReference>
<evidence type="ECO:0000256" key="2">
    <source>
        <dbReference type="ARBA" id="ARBA00022829"/>
    </source>
</evidence>
<dbReference type="SUPFAM" id="SSF109709">
    <property type="entry name" value="KorB DNA-binding domain-like"/>
    <property type="match status" value="1"/>
</dbReference>
<evidence type="ECO:0000256" key="1">
    <source>
        <dbReference type="ARBA" id="ARBA00006295"/>
    </source>
</evidence>
<proteinExistence type="inferred from homology"/>
<dbReference type="Pfam" id="PF17762">
    <property type="entry name" value="HTH_ParB"/>
    <property type="match status" value="1"/>
</dbReference>
<dbReference type="InterPro" id="IPR004437">
    <property type="entry name" value="ParB/RepB/Spo0J"/>
</dbReference>
<keyword evidence="5" id="KW-1185">Reference proteome</keyword>
<dbReference type="InterPro" id="IPR050336">
    <property type="entry name" value="Chromosome_partition/occlusion"/>
</dbReference>
<dbReference type="InterPro" id="IPR003115">
    <property type="entry name" value="ParB_N"/>
</dbReference>
<protein>
    <submittedName>
        <fullName evidence="4">Chromosome partitioning protein, ParB family</fullName>
    </submittedName>
</protein>
<accession>A0A1H9SKY3</accession>
<dbReference type="GO" id="GO:0007059">
    <property type="term" value="P:chromosome segregation"/>
    <property type="evidence" value="ECO:0007669"/>
    <property type="project" value="UniProtKB-KW"/>
</dbReference>
<dbReference type="GO" id="GO:0005694">
    <property type="term" value="C:chromosome"/>
    <property type="evidence" value="ECO:0007669"/>
    <property type="project" value="TreeGrafter"/>
</dbReference>
<feature type="domain" description="ParB-like N-terminal" evidence="3">
    <location>
        <begin position="40"/>
        <end position="130"/>
    </location>
</feature>
<dbReference type="NCBIfam" id="TIGR00180">
    <property type="entry name" value="parB_part"/>
    <property type="match status" value="1"/>
</dbReference>
<dbReference type="SMART" id="SM00470">
    <property type="entry name" value="ParB"/>
    <property type="match status" value="1"/>
</dbReference>
<comment type="similarity">
    <text evidence="1">Belongs to the ParB family.</text>
</comment>
<dbReference type="CDD" id="cd16407">
    <property type="entry name" value="ParB_N_like"/>
    <property type="match status" value="1"/>
</dbReference>
<dbReference type="AlphaFoldDB" id="A0A1H9SKY3"/>
<gene>
    <name evidence="4" type="ORF">SAMN02910429_01258</name>
</gene>
<sequence>MSSKGISQRIKLQSFDDMFDTEENNEVADLGVKPVDGQIVEIPLSELHTFKNHPFRVVDDENMEEMVESVKEYGVLVPAIARPRAEGGYELISGHRRKHASELAGKDTMPVIIRDCDNDEAVVIMVDANIQREDILISERAKAYQMKYEAMKHQGVGGGLSLQEMSDQAGESMKTIQRLICLASLDNKLLDMVDEKKLSLRQGVDLSFIPQEQQLIVYDVINEMNVSLSLEQSARIKEASRKGYLNADFLRDYLSEKKPKPRKVVFNQKKLDNYFTPDMSNEDIEELIVKLLDEWKEKGEPR</sequence>
<evidence type="ECO:0000259" key="3">
    <source>
        <dbReference type="SMART" id="SM00470"/>
    </source>
</evidence>